<keyword evidence="1" id="KW-0732">Signal</keyword>
<dbReference type="InterPro" id="IPR042245">
    <property type="entry name" value="Tgt2/MlaC_sf"/>
</dbReference>
<dbReference type="Pfam" id="PF05494">
    <property type="entry name" value="MlaC"/>
    <property type="match status" value="1"/>
</dbReference>
<sequence length="200" mass="22339">MKPWLQGFSLGMLLVALTVASGGAAAPQDLVKNILEEVMAIQTNPALEGEAHQAARAAAIRRVIQRNFDFPYMAQAALEGAYQGLSPGQRQEFTQVFSTLFQASYTDLVLKFLKKETVKYDAETLEGPRARVKTTLVRTNETIPVEYLLHQKGGGWLLYDVIVDGVSILGNYQRQFTQVVRTKSFEFLLDRMKTQIKALP</sequence>
<proteinExistence type="predicted"/>
<dbReference type="PANTHER" id="PTHR36573:SF1">
    <property type="entry name" value="INTERMEMBRANE PHOSPHOLIPID TRANSPORT SYSTEM BINDING PROTEIN MLAC"/>
    <property type="match status" value="1"/>
</dbReference>
<dbReference type="Gene3D" id="3.10.450.710">
    <property type="entry name" value="Tgt2/MlaC"/>
    <property type="match status" value="1"/>
</dbReference>
<dbReference type="InterPro" id="IPR008869">
    <property type="entry name" value="MlaC/ttg2D"/>
</dbReference>
<dbReference type="EMBL" id="DSXI01000319">
    <property type="protein sequence ID" value="HGS05161.1"/>
    <property type="molecule type" value="Genomic_DNA"/>
</dbReference>
<reference evidence="2" key="1">
    <citation type="journal article" date="2020" name="mSystems">
        <title>Genome- and Community-Level Interaction Insights into Carbon Utilization and Element Cycling Functions of Hydrothermarchaeota in Hydrothermal Sediment.</title>
        <authorList>
            <person name="Zhou Z."/>
            <person name="Liu Y."/>
            <person name="Xu W."/>
            <person name="Pan J."/>
            <person name="Luo Z.H."/>
            <person name="Li M."/>
        </authorList>
    </citation>
    <scope>NUCLEOTIDE SEQUENCE [LARGE SCALE GENOMIC DNA]</scope>
    <source>
        <strain evidence="2">SpSt-548</strain>
    </source>
</reference>
<gene>
    <name evidence="2" type="ORF">ENT08_05395</name>
</gene>
<evidence type="ECO:0000313" key="2">
    <source>
        <dbReference type="EMBL" id="HGS05161.1"/>
    </source>
</evidence>
<feature type="signal peptide" evidence="1">
    <location>
        <begin position="1"/>
        <end position="25"/>
    </location>
</feature>
<name>A0A7V4LCQ0_9BACT</name>
<protein>
    <submittedName>
        <fullName evidence="2">ABC transporter substrate-binding protein</fullName>
    </submittedName>
</protein>
<dbReference type="AlphaFoldDB" id="A0A7V4LCQ0"/>
<dbReference type="PIRSF" id="PIRSF004649">
    <property type="entry name" value="MlaC"/>
    <property type="match status" value="1"/>
</dbReference>
<organism evidence="2">
    <name type="scientific">Desulfobacca acetoxidans</name>
    <dbReference type="NCBI Taxonomy" id="60893"/>
    <lineage>
        <taxon>Bacteria</taxon>
        <taxon>Pseudomonadati</taxon>
        <taxon>Thermodesulfobacteriota</taxon>
        <taxon>Desulfobaccia</taxon>
        <taxon>Desulfobaccales</taxon>
        <taxon>Desulfobaccaceae</taxon>
        <taxon>Desulfobacca</taxon>
    </lineage>
</organism>
<accession>A0A7V4LCQ0</accession>
<feature type="chain" id="PRO_5030608849" evidence="1">
    <location>
        <begin position="26"/>
        <end position="200"/>
    </location>
</feature>
<comment type="caution">
    <text evidence="2">The sequence shown here is derived from an EMBL/GenBank/DDBJ whole genome shotgun (WGS) entry which is preliminary data.</text>
</comment>
<dbReference type="PANTHER" id="PTHR36573">
    <property type="entry name" value="INTERMEMBRANE PHOSPHOLIPID TRANSPORT SYSTEM BINDING PROTEIN MLAC"/>
    <property type="match status" value="1"/>
</dbReference>
<evidence type="ECO:0000256" key="1">
    <source>
        <dbReference type="SAM" id="SignalP"/>
    </source>
</evidence>